<feature type="binding site" description="covalent" evidence="8">
    <location>
        <position position="45"/>
    </location>
    <ligand>
        <name>heme c</name>
        <dbReference type="ChEBI" id="CHEBI:61717"/>
        <label>1</label>
    </ligand>
</feature>
<keyword evidence="5" id="KW-0574">Periplasm</keyword>
<keyword evidence="6" id="KW-0249">Electron transport</keyword>
<comment type="PTM">
    <text evidence="8">Binds 2 heme c groups covalently per subunit.</text>
</comment>
<dbReference type="SUPFAM" id="SSF46626">
    <property type="entry name" value="Cytochrome c"/>
    <property type="match status" value="2"/>
</dbReference>
<dbReference type="InterPro" id="IPR009056">
    <property type="entry name" value="Cyt_c-like_dom"/>
</dbReference>
<feature type="chain" id="PRO_5020211962" evidence="10">
    <location>
        <begin position="26"/>
        <end position="216"/>
    </location>
</feature>
<dbReference type="Gene3D" id="1.10.760.10">
    <property type="entry name" value="Cytochrome c-like domain"/>
    <property type="match status" value="2"/>
</dbReference>
<dbReference type="GO" id="GO:0009055">
    <property type="term" value="F:electron transfer activity"/>
    <property type="evidence" value="ECO:0007669"/>
    <property type="project" value="InterPro"/>
</dbReference>
<keyword evidence="7 9" id="KW-0408">Iron</keyword>
<evidence type="ECO:0000256" key="2">
    <source>
        <dbReference type="ARBA" id="ARBA00022448"/>
    </source>
</evidence>
<feature type="domain" description="Cytochrome c" evidence="11">
    <location>
        <begin position="123"/>
        <end position="216"/>
    </location>
</feature>
<feature type="binding site" description="axial binding residue" evidence="9">
    <location>
        <position position="49"/>
    </location>
    <ligand>
        <name>heme c</name>
        <dbReference type="ChEBI" id="CHEBI:61717"/>
        <label>1</label>
    </ligand>
    <ligandPart>
        <name>Fe</name>
        <dbReference type="ChEBI" id="CHEBI:18248"/>
    </ligandPart>
</feature>
<sequence>MKIISSMSPWRAAILAIAFTTAGHAEETHKDTIPAQELQAKFDYCRTCHGVSGQGFRGAYPMPRLAGQQPEYIENQLRAFIERRRTNPVMFNVAHVLSPSMIDSLAERFKELNPKPLGGAPKELVAEGKTIFEDGLPSADVPPCASCHGPEAKGDGSFPRLAGQLNDYIFNKLTNWTKERGQDPAHPDTSAIMEPIAHKLTQAQIAAVAAYLSYLE</sequence>
<reference evidence="12 13" key="1">
    <citation type="submission" date="2019-03" db="EMBL/GenBank/DDBJ databases">
        <authorList>
            <person name="Kox A.R. M."/>
        </authorList>
    </citation>
    <scope>NUCLEOTIDE SEQUENCE [LARGE SCALE GENOMIC DNA]</scope>
    <source>
        <strain evidence="12">MTUNDRAET4 annotated genome</strain>
    </source>
</reference>
<keyword evidence="4 9" id="KW-0479">Metal-binding</keyword>
<dbReference type="GO" id="GO:0042597">
    <property type="term" value="C:periplasmic space"/>
    <property type="evidence" value="ECO:0007669"/>
    <property type="project" value="UniProtKB-SubCell"/>
</dbReference>
<gene>
    <name evidence="12" type="ORF">MTUNDRAET4_0700</name>
</gene>
<dbReference type="Proteomes" id="UP000294360">
    <property type="component" value="Chromosome"/>
</dbReference>
<dbReference type="PANTHER" id="PTHR33751:SF9">
    <property type="entry name" value="CYTOCHROME C4"/>
    <property type="match status" value="1"/>
</dbReference>
<accession>A0A4U8YW87</accession>
<evidence type="ECO:0000256" key="3">
    <source>
        <dbReference type="ARBA" id="ARBA00022617"/>
    </source>
</evidence>
<comment type="subcellular location">
    <subcellularLocation>
        <location evidence="1">Periplasm</location>
    </subcellularLocation>
</comment>
<feature type="signal peptide" evidence="10">
    <location>
        <begin position="1"/>
        <end position="25"/>
    </location>
</feature>
<protein>
    <submittedName>
        <fullName evidence="12">Cytochrome c553</fullName>
    </submittedName>
</protein>
<dbReference type="PROSITE" id="PS51007">
    <property type="entry name" value="CYTC"/>
    <property type="match status" value="1"/>
</dbReference>
<proteinExistence type="predicted"/>
<feature type="binding site" description="covalent" evidence="8">
    <location>
        <position position="147"/>
    </location>
    <ligand>
        <name>heme c</name>
        <dbReference type="ChEBI" id="CHEBI:61717"/>
        <label>2</label>
    </ligand>
</feature>
<keyword evidence="3 8" id="KW-0349">Heme</keyword>
<name>A0A4U8YW87_METTU</name>
<keyword evidence="2" id="KW-0813">Transport</keyword>
<evidence type="ECO:0000256" key="9">
    <source>
        <dbReference type="PIRSR" id="PIRSR000005-2"/>
    </source>
</evidence>
<dbReference type="RefSeq" id="WP_341264271.1">
    <property type="nucleotide sequence ID" value="NZ_CP139089.1"/>
</dbReference>
<dbReference type="GO" id="GO:0020037">
    <property type="term" value="F:heme binding"/>
    <property type="evidence" value="ECO:0007669"/>
    <property type="project" value="InterPro"/>
</dbReference>
<dbReference type="KEGG" id="mtun:MTUNDRAET4_0700"/>
<evidence type="ECO:0000256" key="7">
    <source>
        <dbReference type="ARBA" id="ARBA00023004"/>
    </source>
</evidence>
<feature type="binding site" description="covalent" evidence="8">
    <location>
        <position position="48"/>
    </location>
    <ligand>
        <name>heme c</name>
        <dbReference type="ChEBI" id="CHEBI:61717"/>
        <label>1</label>
    </ligand>
</feature>
<organism evidence="12 13">
    <name type="scientific">Methylocella tundrae</name>
    <dbReference type="NCBI Taxonomy" id="227605"/>
    <lineage>
        <taxon>Bacteria</taxon>
        <taxon>Pseudomonadati</taxon>
        <taxon>Pseudomonadota</taxon>
        <taxon>Alphaproteobacteria</taxon>
        <taxon>Hyphomicrobiales</taxon>
        <taxon>Beijerinckiaceae</taxon>
        <taxon>Methylocella</taxon>
    </lineage>
</organism>
<keyword evidence="10" id="KW-0732">Signal</keyword>
<evidence type="ECO:0000256" key="4">
    <source>
        <dbReference type="ARBA" id="ARBA00022723"/>
    </source>
</evidence>
<dbReference type="AlphaFoldDB" id="A0A4U8YW87"/>
<feature type="binding site" description="covalent" evidence="8">
    <location>
        <position position="144"/>
    </location>
    <ligand>
        <name>heme c</name>
        <dbReference type="ChEBI" id="CHEBI:61717"/>
        <label>2</label>
    </ligand>
</feature>
<feature type="binding site" description="axial binding residue" evidence="9">
    <location>
        <position position="148"/>
    </location>
    <ligand>
        <name>heme c</name>
        <dbReference type="ChEBI" id="CHEBI:61717"/>
        <label>2</label>
    </ligand>
    <ligandPart>
        <name>Fe</name>
        <dbReference type="ChEBI" id="CHEBI:18248"/>
    </ligandPart>
</feature>
<feature type="binding site" description="axial binding residue" evidence="9">
    <location>
        <position position="90"/>
    </location>
    <ligand>
        <name>heme c</name>
        <dbReference type="ChEBI" id="CHEBI:61717"/>
        <label>1</label>
    </ligand>
    <ligandPart>
        <name>Fe</name>
        <dbReference type="ChEBI" id="CHEBI:18248"/>
    </ligandPart>
</feature>
<dbReference type="InterPro" id="IPR036909">
    <property type="entry name" value="Cyt_c-like_dom_sf"/>
</dbReference>
<evidence type="ECO:0000256" key="5">
    <source>
        <dbReference type="ARBA" id="ARBA00022764"/>
    </source>
</evidence>
<evidence type="ECO:0000256" key="8">
    <source>
        <dbReference type="PIRSR" id="PIRSR000005-1"/>
    </source>
</evidence>
<evidence type="ECO:0000256" key="1">
    <source>
        <dbReference type="ARBA" id="ARBA00004418"/>
    </source>
</evidence>
<evidence type="ECO:0000313" key="12">
    <source>
        <dbReference type="EMBL" id="VFU07593.1"/>
    </source>
</evidence>
<dbReference type="PIRSF" id="PIRSF000005">
    <property type="entry name" value="Cytochrome_c4"/>
    <property type="match status" value="1"/>
</dbReference>
<evidence type="ECO:0000313" key="13">
    <source>
        <dbReference type="Proteomes" id="UP000294360"/>
    </source>
</evidence>
<evidence type="ECO:0000259" key="11">
    <source>
        <dbReference type="PROSITE" id="PS51007"/>
    </source>
</evidence>
<dbReference type="PANTHER" id="PTHR33751">
    <property type="entry name" value="CBB3-TYPE CYTOCHROME C OXIDASE SUBUNIT FIXP"/>
    <property type="match status" value="1"/>
</dbReference>
<evidence type="ECO:0000256" key="6">
    <source>
        <dbReference type="ARBA" id="ARBA00022982"/>
    </source>
</evidence>
<dbReference type="InterPro" id="IPR024167">
    <property type="entry name" value="Cytochrome_c4-like"/>
</dbReference>
<evidence type="ECO:0000256" key="10">
    <source>
        <dbReference type="SAM" id="SignalP"/>
    </source>
</evidence>
<dbReference type="EMBL" id="LR536450">
    <property type="protein sequence ID" value="VFU07593.1"/>
    <property type="molecule type" value="Genomic_DNA"/>
</dbReference>
<dbReference type="Pfam" id="PF00034">
    <property type="entry name" value="Cytochrom_C"/>
    <property type="match status" value="1"/>
</dbReference>
<dbReference type="InterPro" id="IPR050597">
    <property type="entry name" value="Cytochrome_c_Oxidase_Subunit"/>
</dbReference>
<feature type="binding site" description="axial binding residue" evidence="9">
    <location>
        <position position="193"/>
    </location>
    <ligand>
        <name>heme c</name>
        <dbReference type="ChEBI" id="CHEBI:61717"/>
        <label>2</label>
    </ligand>
    <ligandPart>
        <name>Fe</name>
        <dbReference type="ChEBI" id="CHEBI:18248"/>
    </ligandPart>
</feature>
<dbReference type="GO" id="GO:0005506">
    <property type="term" value="F:iron ion binding"/>
    <property type="evidence" value="ECO:0007669"/>
    <property type="project" value="InterPro"/>
</dbReference>